<comment type="caution">
    <text evidence="1">The sequence shown here is derived from an EMBL/GenBank/DDBJ whole genome shotgun (WGS) entry which is preliminary data.</text>
</comment>
<reference evidence="2" key="2">
    <citation type="journal article" date="2017" name="J. Anim. Genet.">
        <title>Multiple reference genome sequences of hot pepper reveal the massive evolution of plant disease resistance genes by retroduplication.</title>
        <authorList>
            <person name="Kim S."/>
            <person name="Park J."/>
            <person name="Yeom S.-I."/>
            <person name="Kim Y.-M."/>
            <person name="Seo E."/>
            <person name="Kim K.-T."/>
            <person name="Kim M.-S."/>
            <person name="Lee J.M."/>
            <person name="Cheong K."/>
            <person name="Shin H.-S."/>
            <person name="Kim S.-B."/>
            <person name="Han K."/>
            <person name="Lee J."/>
            <person name="Park M."/>
            <person name="Lee H.-A."/>
            <person name="Lee H.-Y."/>
            <person name="Lee Y."/>
            <person name="Oh S."/>
            <person name="Lee J.H."/>
            <person name="Choi E."/>
            <person name="Choi E."/>
            <person name="Lee S.E."/>
            <person name="Jeon J."/>
            <person name="Kim H."/>
            <person name="Choi G."/>
            <person name="Song H."/>
            <person name="Lee J."/>
            <person name="Lee S.-C."/>
            <person name="Kwon J.-K."/>
            <person name="Lee H.-Y."/>
            <person name="Koo N."/>
            <person name="Hong Y."/>
            <person name="Kim R.W."/>
            <person name="Kang W.-H."/>
            <person name="Huh J.H."/>
            <person name="Kang B.-C."/>
            <person name="Yang T.-J."/>
            <person name="Lee Y.-H."/>
            <person name="Bennetzen J.L."/>
            <person name="Choi D."/>
        </authorList>
    </citation>
    <scope>NUCLEOTIDE SEQUENCE [LARGE SCALE GENOMIC DNA]</scope>
    <source>
        <strain evidence="2">cv. PBC81</strain>
    </source>
</reference>
<keyword evidence="2" id="KW-1185">Reference proteome</keyword>
<dbReference type="Proteomes" id="UP000224567">
    <property type="component" value="Unassembled WGS sequence"/>
</dbReference>
<dbReference type="AlphaFoldDB" id="A0A2G2VXE2"/>
<organism evidence="1 2">
    <name type="scientific">Capsicum baccatum</name>
    <name type="common">Peruvian pepper</name>
    <dbReference type="NCBI Taxonomy" id="33114"/>
    <lineage>
        <taxon>Eukaryota</taxon>
        <taxon>Viridiplantae</taxon>
        <taxon>Streptophyta</taxon>
        <taxon>Embryophyta</taxon>
        <taxon>Tracheophyta</taxon>
        <taxon>Spermatophyta</taxon>
        <taxon>Magnoliopsida</taxon>
        <taxon>eudicotyledons</taxon>
        <taxon>Gunneridae</taxon>
        <taxon>Pentapetalae</taxon>
        <taxon>asterids</taxon>
        <taxon>lamiids</taxon>
        <taxon>Solanales</taxon>
        <taxon>Solanaceae</taxon>
        <taxon>Solanoideae</taxon>
        <taxon>Capsiceae</taxon>
        <taxon>Capsicum</taxon>
    </lineage>
</organism>
<protein>
    <submittedName>
        <fullName evidence="1">Uncharacterized protein</fullName>
    </submittedName>
</protein>
<sequence>MSDTPSLVAGSPDTPSSIDILIGSSSSSSTTRRLVISIFREKFVPNGHSISKTITENFKERQDATGYTWKVVTESTRKFYGHEFMDKMEVVIATALLGSSDDSSEDQKLDINSMYFDVEGGSKRRCVYGLGSEASTLYKDQNSVKSANLVSDHVAEECAQCGFDIHIDYVPIRCDKKTTTDQGIPTYVPPSLLFPAQSYLGGYDYGIPHSHPLNMNHNYMPLAQSQLQPRPQPHQQHQIHEIPHWHPSTSPYFPSPLNMPQPKPQLQHQNYGNPWHPSTSSPCFPSQLNMNHNNISQPKPQLQHQNNGILYRYPNPNPFPNPSNMHHYNHKIHNYSNNNIKVTGKLKLIMVEVVDELDE</sequence>
<evidence type="ECO:0000313" key="1">
    <source>
        <dbReference type="EMBL" id="PHT37650.1"/>
    </source>
</evidence>
<accession>A0A2G2VXE2</accession>
<dbReference type="EMBL" id="MLFT02000009">
    <property type="protein sequence ID" value="PHT37650.1"/>
    <property type="molecule type" value="Genomic_DNA"/>
</dbReference>
<proteinExistence type="predicted"/>
<evidence type="ECO:0000313" key="2">
    <source>
        <dbReference type="Proteomes" id="UP000224567"/>
    </source>
</evidence>
<gene>
    <name evidence="1" type="ORF">CQW23_21223</name>
</gene>
<reference evidence="1 2" key="1">
    <citation type="journal article" date="2017" name="Genome Biol.">
        <title>New reference genome sequences of hot pepper reveal the massive evolution of plant disease-resistance genes by retroduplication.</title>
        <authorList>
            <person name="Kim S."/>
            <person name="Park J."/>
            <person name="Yeom S.I."/>
            <person name="Kim Y.M."/>
            <person name="Seo E."/>
            <person name="Kim K.T."/>
            <person name="Kim M.S."/>
            <person name="Lee J.M."/>
            <person name="Cheong K."/>
            <person name="Shin H.S."/>
            <person name="Kim S.B."/>
            <person name="Han K."/>
            <person name="Lee J."/>
            <person name="Park M."/>
            <person name="Lee H.A."/>
            <person name="Lee H.Y."/>
            <person name="Lee Y."/>
            <person name="Oh S."/>
            <person name="Lee J.H."/>
            <person name="Choi E."/>
            <person name="Choi E."/>
            <person name="Lee S.E."/>
            <person name="Jeon J."/>
            <person name="Kim H."/>
            <person name="Choi G."/>
            <person name="Song H."/>
            <person name="Lee J."/>
            <person name="Lee S.C."/>
            <person name="Kwon J.K."/>
            <person name="Lee H.Y."/>
            <person name="Koo N."/>
            <person name="Hong Y."/>
            <person name="Kim R.W."/>
            <person name="Kang W.H."/>
            <person name="Huh J.H."/>
            <person name="Kang B.C."/>
            <person name="Yang T.J."/>
            <person name="Lee Y.H."/>
            <person name="Bennetzen J.L."/>
            <person name="Choi D."/>
        </authorList>
    </citation>
    <scope>NUCLEOTIDE SEQUENCE [LARGE SCALE GENOMIC DNA]</scope>
    <source>
        <strain evidence="2">cv. PBC81</strain>
    </source>
</reference>
<name>A0A2G2VXE2_CAPBA</name>